<evidence type="ECO:0000256" key="2">
    <source>
        <dbReference type="SAM" id="Coils"/>
    </source>
</evidence>
<organism evidence="5 6">
    <name type="scientific">Stichopus japonicus</name>
    <name type="common">Sea cucumber</name>
    <dbReference type="NCBI Taxonomy" id="307972"/>
    <lineage>
        <taxon>Eukaryota</taxon>
        <taxon>Metazoa</taxon>
        <taxon>Echinodermata</taxon>
        <taxon>Eleutherozoa</taxon>
        <taxon>Echinozoa</taxon>
        <taxon>Holothuroidea</taxon>
        <taxon>Aspidochirotacea</taxon>
        <taxon>Aspidochirotida</taxon>
        <taxon>Stichopodidae</taxon>
        <taxon>Apostichopus</taxon>
    </lineage>
</organism>
<feature type="region of interest" description="Disordered" evidence="3">
    <location>
        <begin position="1"/>
        <end position="35"/>
    </location>
</feature>
<sequence>MAEKVSHGKITQATDTVSHGTKPTSHGAKVDEKVQNTSQTVEEIVNNCWSEIEGKYVKETSQVKPTTKRPGWRAVRLFVSSTFHDYHSEREVLVKKVFPELKEWCLERQLHLIECDLRWGVPRDSTTAAVLCTCMDEIERCHGDTEGQGMFLNMLGERYGWIPSVTDVPADLAVQFKWVYNTSITHMEILLGAVYRHNRNAAFFIRSPDGWLDKLAPVIQDQFIDRSELGRAQLKMLKTKLRDKYPDQCFDYDCFVEDPEKVESRPELRGLDKFGNNVLSFFKEAIAREYPIVKCDEEEKPGMRVPVQCTSEKDQMILSKFVVCTPCFIVWSWSKKGATVLGRDREYDLILNFGLGHISQSDFEESWGEINQEEKQDSRKPSKEDEESEMSNNRNTIAVIAEPGAGKSSLLAKCAMEACKVKLDAFIHFIGCSGMSTSHVNIMKRICYYLLSTNDPRMDKVSKSEDSNEIEDTLKELLEEKKQSGKKLLILVDDLSQLSKADNYLNWIPKDGVPSNITLVISMVQGDPIVDEVKGHTDNMTWVNLGHLTDKSRYDIVTNYLKTYNKTLDPEQAKLVVESEGAKNALWLSMACEELRVFGVFDLLTQYIKELPSSLDDLLEKILTRLVKEDETDLLKETLCFMECVRDGLRERSLQVMLGDMEAEKCIPMLHLAMIKRTLKPFIRVSSNYQQLDRFTFYHHAIGKAVRKQWLSNEDTFIKHHRSLADYFQYHSTMSTYSPGRRLPYQRSKDGKDCSTLSNGMRGPGISTVSAYRDMSRNISVMASSTNNSTLEAGNFFVVISVLWAAKPSANARCSPTRTLVSSVDRL</sequence>
<protein>
    <recommendedName>
        <fullName evidence="4">DUF4062 domain-containing protein</fullName>
    </recommendedName>
</protein>
<dbReference type="InterPro" id="IPR027417">
    <property type="entry name" value="P-loop_NTPase"/>
</dbReference>
<dbReference type="GO" id="GO:0080008">
    <property type="term" value="C:Cul4-RING E3 ubiquitin ligase complex"/>
    <property type="evidence" value="ECO:0007669"/>
    <property type="project" value="TreeGrafter"/>
</dbReference>
<accession>A0A2G8KVQ8</accession>
<evidence type="ECO:0000313" key="5">
    <source>
        <dbReference type="EMBL" id="PIK52093.1"/>
    </source>
</evidence>
<dbReference type="PANTHER" id="PTHR19860:SF42">
    <property type="entry name" value="RING-TYPE DOMAIN-CONTAINING PROTEIN"/>
    <property type="match status" value="1"/>
</dbReference>
<feature type="compositionally biased region" description="Polar residues" evidence="3">
    <location>
        <begin position="9"/>
        <end position="24"/>
    </location>
</feature>
<feature type="region of interest" description="Disordered" evidence="3">
    <location>
        <begin position="369"/>
        <end position="395"/>
    </location>
</feature>
<keyword evidence="1" id="KW-0677">Repeat</keyword>
<evidence type="ECO:0000256" key="1">
    <source>
        <dbReference type="ARBA" id="ARBA00022737"/>
    </source>
</evidence>
<dbReference type="InterPro" id="IPR051191">
    <property type="entry name" value="DCAF12"/>
</dbReference>
<keyword evidence="6" id="KW-1185">Reference proteome</keyword>
<dbReference type="OrthoDB" id="2325716at2759"/>
<dbReference type="InterPro" id="IPR025139">
    <property type="entry name" value="DUF4062"/>
</dbReference>
<dbReference type="SUPFAM" id="SSF52540">
    <property type="entry name" value="P-loop containing nucleoside triphosphate hydrolases"/>
    <property type="match status" value="1"/>
</dbReference>
<dbReference type="Proteomes" id="UP000230750">
    <property type="component" value="Unassembled WGS sequence"/>
</dbReference>
<reference evidence="5 6" key="1">
    <citation type="journal article" date="2017" name="PLoS Biol.">
        <title>The sea cucumber genome provides insights into morphological evolution and visceral regeneration.</title>
        <authorList>
            <person name="Zhang X."/>
            <person name="Sun L."/>
            <person name="Yuan J."/>
            <person name="Sun Y."/>
            <person name="Gao Y."/>
            <person name="Zhang L."/>
            <person name="Li S."/>
            <person name="Dai H."/>
            <person name="Hamel J.F."/>
            <person name="Liu C."/>
            <person name="Yu Y."/>
            <person name="Liu S."/>
            <person name="Lin W."/>
            <person name="Guo K."/>
            <person name="Jin S."/>
            <person name="Xu P."/>
            <person name="Storey K.B."/>
            <person name="Huan P."/>
            <person name="Zhang T."/>
            <person name="Zhou Y."/>
            <person name="Zhang J."/>
            <person name="Lin C."/>
            <person name="Li X."/>
            <person name="Xing L."/>
            <person name="Huo D."/>
            <person name="Sun M."/>
            <person name="Wang L."/>
            <person name="Mercier A."/>
            <person name="Li F."/>
            <person name="Yang H."/>
            <person name="Xiang J."/>
        </authorList>
    </citation>
    <scope>NUCLEOTIDE SEQUENCE [LARGE SCALE GENOMIC DNA]</scope>
    <source>
        <strain evidence="5">Shaxun</strain>
        <tissue evidence="5">Muscle</tissue>
    </source>
</reference>
<feature type="domain" description="DUF4062" evidence="4">
    <location>
        <begin position="76"/>
        <end position="166"/>
    </location>
</feature>
<keyword evidence="2" id="KW-0175">Coiled coil</keyword>
<dbReference type="PANTHER" id="PTHR19860">
    <property type="entry name" value="DDB1- AND CUL4-ASSOCIATED FACTOR 12-RELATED"/>
    <property type="match status" value="1"/>
</dbReference>
<feature type="compositionally biased region" description="Basic and acidic residues" evidence="3">
    <location>
        <begin position="372"/>
        <end position="383"/>
    </location>
</feature>
<dbReference type="Pfam" id="PF13271">
    <property type="entry name" value="DUF4062"/>
    <property type="match status" value="1"/>
</dbReference>
<evidence type="ECO:0000259" key="4">
    <source>
        <dbReference type="Pfam" id="PF13271"/>
    </source>
</evidence>
<name>A0A2G8KVQ8_STIJA</name>
<dbReference type="STRING" id="307972.A0A2G8KVQ8"/>
<dbReference type="Gene3D" id="3.40.50.300">
    <property type="entry name" value="P-loop containing nucleotide triphosphate hydrolases"/>
    <property type="match status" value="1"/>
</dbReference>
<evidence type="ECO:0000256" key="3">
    <source>
        <dbReference type="SAM" id="MobiDB-lite"/>
    </source>
</evidence>
<dbReference type="EMBL" id="MRZV01000344">
    <property type="protein sequence ID" value="PIK52093.1"/>
    <property type="molecule type" value="Genomic_DNA"/>
</dbReference>
<dbReference type="AlphaFoldDB" id="A0A2G8KVQ8"/>
<proteinExistence type="predicted"/>
<feature type="coiled-coil region" evidence="2">
    <location>
        <begin position="460"/>
        <end position="487"/>
    </location>
</feature>
<evidence type="ECO:0000313" key="6">
    <source>
        <dbReference type="Proteomes" id="UP000230750"/>
    </source>
</evidence>
<gene>
    <name evidence="5" type="ORF">BSL78_11045</name>
</gene>
<comment type="caution">
    <text evidence="5">The sequence shown here is derived from an EMBL/GenBank/DDBJ whole genome shotgun (WGS) entry which is preliminary data.</text>
</comment>